<keyword evidence="9 15" id="KW-0560">Oxidoreductase</keyword>
<dbReference type="RefSeq" id="WP_100667697.1">
    <property type="nucleotide sequence ID" value="NZ_CP024955.1"/>
</dbReference>
<dbReference type="InterPro" id="IPR024564">
    <property type="entry name" value="Nase_Mo-Fe_CF_bsu_N"/>
</dbReference>
<dbReference type="OrthoDB" id="9800746at2"/>
<evidence type="ECO:0000256" key="15">
    <source>
        <dbReference type="RuleBase" id="RU364127"/>
    </source>
</evidence>
<comment type="catalytic activity">
    <reaction evidence="13 15">
        <text>N2 + 8 reduced [2Fe-2S]-[ferredoxin] + 16 ATP + 16 H2O = H2 + 8 oxidized [2Fe-2S]-[ferredoxin] + 2 NH4(+) + 16 ADP + 16 phosphate + 6 H(+)</text>
        <dbReference type="Rhea" id="RHEA:21448"/>
        <dbReference type="Rhea" id="RHEA-COMP:10000"/>
        <dbReference type="Rhea" id="RHEA-COMP:10001"/>
        <dbReference type="ChEBI" id="CHEBI:15377"/>
        <dbReference type="ChEBI" id="CHEBI:15378"/>
        <dbReference type="ChEBI" id="CHEBI:17997"/>
        <dbReference type="ChEBI" id="CHEBI:18276"/>
        <dbReference type="ChEBI" id="CHEBI:28938"/>
        <dbReference type="ChEBI" id="CHEBI:30616"/>
        <dbReference type="ChEBI" id="CHEBI:33737"/>
        <dbReference type="ChEBI" id="CHEBI:33738"/>
        <dbReference type="ChEBI" id="CHEBI:43474"/>
        <dbReference type="ChEBI" id="CHEBI:456216"/>
        <dbReference type="EC" id="1.18.6.1"/>
    </reaction>
</comment>
<dbReference type="AlphaFoldDB" id="A0A2K8N8X2"/>
<keyword evidence="11 15" id="KW-0411">Iron-sulfur</keyword>
<dbReference type="PANTHER" id="PTHR33712:SF7">
    <property type="entry name" value="LIGHT-INDEPENDENT PROTOCHLOROPHYLLIDE REDUCTASE SUBUNIT B"/>
    <property type="match status" value="1"/>
</dbReference>
<dbReference type="GO" id="GO:0005524">
    <property type="term" value="F:ATP binding"/>
    <property type="evidence" value="ECO:0007669"/>
    <property type="project" value="UniProtKB-KW"/>
</dbReference>
<evidence type="ECO:0000256" key="2">
    <source>
        <dbReference type="ARBA" id="ARBA00011002"/>
    </source>
</evidence>
<keyword evidence="6 15" id="KW-0479">Metal-binding</keyword>
<feature type="region of interest" description="Disordered" evidence="16">
    <location>
        <begin position="1"/>
        <end position="23"/>
    </location>
</feature>
<dbReference type="PROSITE" id="PS00699">
    <property type="entry name" value="NITROGENASE_1_1"/>
    <property type="match status" value="1"/>
</dbReference>
<evidence type="ECO:0000259" key="17">
    <source>
        <dbReference type="Pfam" id="PF00148"/>
    </source>
</evidence>
<comment type="similarity">
    <text evidence="2 14">Belongs to the NifD/NifK/NifE/NifN family.</text>
</comment>
<dbReference type="GO" id="GO:0046872">
    <property type="term" value="F:metal ion binding"/>
    <property type="evidence" value="ECO:0007669"/>
    <property type="project" value="UniProtKB-KW"/>
</dbReference>
<evidence type="ECO:0000256" key="3">
    <source>
        <dbReference type="ARBA" id="ARBA00011462"/>
    </source>
</evidence>
<dbReference type="GO" id="GO:0051536">
    <property type="term" value="F:iron-sulfur cluster binding"/>
    <property type="evidence" value="ECO:0007669"/>
    <property type="project" value="UniProtKB-KW"/>
</dbReference>
<feature type="domain" description="Nitrogenase molybdenum-iron protein beta chain N-terminal" evidence="18">
    <location>
        <begin position="25"/>
        <end position="73"/>
    </location>
</feature>
<evidence type="ECO:0000256" key="4">
    <source>
        <dbReference type="ARBA" id="ARBA00012773"/>
    </source>
</evidence>
<evidence type="ECO:0000256" key="5">
    <source>
        <dbReference type="ARBA" id="ARBA00014775"/>
    </source>
</evidence>
<dbReference type="InterPro" id="IPR000318">
    <property type="entry name" value="Nase_comp1_CS"/>
</dbReference>
<organism evidence="19 20">
    <name type="scientific">Kyrpidia spormannii</name>
    <dbReference type="NCBI Taxonomy" id="2055160"/>
    <lineage>
        <taxon>Bacteria</taxon>
        <taxon>Bacillati</taxon>
        <taxon>Bacillota</taxon>
        <taxon>Bacilli</taxon>
        <taxon>Bacillales</taxon>
        <taxon>Alicyclobacillaceae</taxon>
        <taxon>Kyrpidia</taxon>
    </lineage>
</organism>
<dbReference type="Proteomes" id="UP000231932">
    <property type="component" value="Chromosome"/>
</dbReference>
<dbReference type="Pfam" id="PF00148">
    <property type="entry name" value="Oxidored_nitro"/>
    <property type="match status" value="1"/>
</dbReference>
<evidence type="ECO:0000256" key="13">
    <source>
        <dbReference type="ARBA" id="ARBA00047967"/>
    </source>
</evidence>
<feature type="domain" description="Nitrogenase/oxidoreductase component 1" evidence="17">
    <location>
        <begin position="87"/>
        <end position="506"/>
    </location>
</feature>
<dbReference type="Gene3D" id="3.40.50.1980">
    <property type="entry name" value="Nitrogenase molybdenum iron protein domain"/>
    <property type="match status" value="3"/>
</dbReference>
<comment type="function">
    <text evidence="1 15">This molybdenum-iron protein is part of the nitrogenase complex that catalyzes the key enzymatic reactions in nitrogen fixation.</text>
</comment>
<gene>
    <name evidence="19" type="primary">nifK</name>
    <name evidence="19" type="ORF">CVV65_08120</name>
</gene>
<dbReference type="EC" id="1.18.6.1" evidence="4 15"/>
<dbReference type="CDD" id="cd01974">
    <property type="entry name" value="Nitrogenase_MoFe_beta"/>
    <property type="match status" value="1"/>
</dbReference>
<dbReference type="PANTHER" id="PTHR33712">
    <property type="entry name" value="LIGHT-INDEPENDENT PROTOCHLOROPHYLLIDE REDUCTASE SUBUNIT B"/>
    <property type="match status" value="1"/>
</dbReference>
<dbReference type="NCBIfam" id="TIGR01286">
    <property type="entry name" value="nifK"/>
    <property type="match status" value="1"/>
</dbReference>
<reference evidence="20" key="1">
    <citation type="submission" date="2017-11" db="EMBL/GenBank/DDBJ databases">
        <title>Complete Genome Sequence of Kyrpidia sp. Strain EA-1, a thermophilic, hydrogen-oxidizing Bacterium, isolated from the Azores.</title>
        <authorList>
            <person name="Reiner J.E."/>
            <person name="Lapp C.J."/>
            <person name="Bunk B."/>
            <person name="Gescher J."/>
        </authorList>
    </citation>
    <scope>NUCLEOTIDE SEQUENCE [LARGE SCALE GENOMIC DNA]</scope>
    <source>
        <strain evidence="20">EA-1</strain>
    </source>
</reference>
<dbReference type="Pfam" id="PF11844">
    <property type="entry name" value="DUF3364"/>
    <property type="match status" value="1"/>
</dbReference>
<sequence length="523" mass="58530">MHEDKAAQERSAAGGVPPAGTGTVAVRDHNTLFSCEDYRQLFEDKKYFEDATPEERVKEVLEWTKSWEYRELNLERKDFLINPAKACQPLGGILAAFGFRNTLPLVHGSQGCVAYFRSHFSRHYKEPFPAVSSSMTEDAAVFGGMKNLREALQNALALYRPDMIAICTTCMAEVIGDDLGSFIQDFREEGVISEDLPLPWANTPSFVGSHIIGYDNMMRAILADQAKGKRDETSERINIIPGFDTYTGNLREIKRLLDLMEVPYTLLGDTSDALDSPALGEYHMYPGGTPLPELRNAARARATIALQRYSTRRTMQLVSSRWKQEAVVSSPIGVRGTDAFLQTVSRLTGKRVPKQIQEERGRVVDAMLDSHAYTHGRRVALIGDPDMLLGVTAFLLEVGAEPVHIVCTNGDNDFKEEMESLLAGSPYGQSAKVWVGYDMWHLRSLVFTEPVDLLIGNSYLKLISREADIPLVRVGFPIFDRHHLHRNPIVGYRGALNLLQMIVNTVLEELDRKAPAHSFDVIR</sequence>
<dbReference type="EMBL" id="CP024955">
    <property type="protein sequence ID" value="ATY84892.1"/>
    <property type="molecule type" value="Genomic_DNA"/>
</dbReference>
<feature type="compositionally biased region" description="Low complexity" evidence="16">
    <location>
        <begin position="12"/>
        <end position="23"/>
    </location>
</feature>
<protein>
    <recommendedName>
        <fullName evidence="5 15">Nitrogenase molybdenum-iron protein beta chain</fullName>
        <ecNumber evidence="4 15">1.18.6.1</ecNumber>
    </recommendedName>
    <alternativeName>
        <fullName evidence="15">Dinitrogenase</fullName>
    </alternativeName>
</protein>
<evidence type="ECO:0000256" key="6">
    <source>
        <dbReference type="ARBA" id="ARBA00022723"/>
    </source>
</evidence>
<comment type="subunit">
    <text evidence="3 15">Tetramer of two alpha and two beta chains. Forms complex with the iron protein (nitrogenase component 2).</text>
</comment>
<keyword evidence="20" id="KW-1185">Reference proteome</keyword>
<evidence type="ECO:0000313" key="19">
    <source>
        <dbReference type="EMBL" id="ATY84892.1"/>
    </source>
</evidence>
<evidence type="ECO:0000256" key="14">
    <source>
        <dbReference type="RuleBase" id="RU004021"/>
    </source>
</evidence>
<evidence type="ECO:0000256" key="7">
    <source>
        <dbReference type="ARBA" id="ARBA00022741"/>
    </source>
</evidence>
<evidence type="ECO:0000259" key="18">
    <source>
        <dbReference type="Pfam" id="PF11844"/>
    </source>
</evidence>
<accession>A0A2K8N8X2</accession>
<name>A0A2K8N8X2_9BACL</name>
<keyword evidence="12 14" id="KW-0535">Nitrogen fixation</keyword>
<dbReference type="InterPro" id="IPR050152">
    <property type="entry name" value="ChlB/BchB/BchZ"/>
</dbReference>
<dbReference type="InterPro" id="IPR000510">
    <property type="entry name" value="Nase/OxRdtase_comp1"/>
</dbReference>
<evidence type="ECO:0000256" key="9">
    <source>
        <dbReference type="ARBA" id="ARBA00023002"/>
    </source>
</evidence>
<dbReference type="PROSITE" id="PS00090">
    <property type="entry name" value="NITROGENASE_1_2"/>
    <property type="match status" value="1"/>
</dbReference>
<evidence type="ECO:0000256" key="12">
    <source>
        <dbReference type="ARBA" id="ARBA00023231"/>
    </source>
</evidence>
<evidence type="ECO:0000313" key="20">
    <source>
        <dbReference type="Proteomes" id="UP000231932"/>
    </source>
</evidence>
<dbReference type="GO" id="GO:0016163">
    <property type="term" value="F:nitrogenase activity"/>
    <property type="evidence" value="ECO:0007669"/>
    <property type="project" value="UniProtKB-EC"/>
</dbReference>
<keyword evidence="8 15" id="KW-0067">ATP-binding</keyword>
<proteinExistence type="inferred from homology"/>
<dbReference type="InterPro" id="IPR005976">
    <property type="entry name" value="Nase_Mo-Fe_CF_bsu"/>
</dbReference>
<evidence type="ECO:0000256" key="10">
    <source>
        <dbReference type="ARBA" id="ARBA00023004"/>
    </source>
</evidence>
<evidence type="ECO:0000256" key="8">
    <source>
        <dbReference type="ARBA" id="ARBA00022840"/>
    </source>
</evidence>
<comment type="cofactor">
    <cofactor evidence="15">
        <name>[8Fe-7S] cluster</name>
        <dbReference type="ChEBI" id="CHEBI:21143"/>
    </cofactor>
    <text evidence="15">Binds 1 [8Fe-7S] cluster per heterodimer.</text>
</comment>
<keyword evidence="7 15" id="KW-0547">Nucleotide-binding</keyword>
<dbReference type="KEGG" id="kyr:CVV65_08120"/>
<evidence type="ECO:0000256" key="1">
    <source>
        <dbReference type="ARBA" id="ARBA00002621"/>
    </source>
</evidence>
<evidence type="ECO:0000256" key="11">
    <source>
        <dbReference type="ARBA" id="ARBA00023014"/>
    </source>
</evidence>
<dbReference type="GO" id="GO:0016612">
    <property type="term" value="C:molybdenum-iron nitrogenase complex"/>
    <property type="evidence" value="ECO:0007669"/>
    <property type="project" value="InterPro"/>
</dbReference>
<dbReference type="Gene3D" id="1.20.89.10">
    <property type="entry name" value="Nitrogenase Molybdenum-iron Protein, subunit B, domain 4"/>
    <property type="match status" value="1"/>
</dbReference>
<evidence type="ECO:0000256" key="16">
    <source>
        <dbReference type="SAM" id="MobiDB-lite"/>
    </source>
</evidence>
<keyword evidence="10 15" id="KW-0408">Iron</keyword>
<dbReference type="SUPFAM" id="SSF53807">
    <property type="entry name" value="Helical backbone' metal receptor"/>
    <property type="match status" value="1"/>
</dbReference>